<dbReference type="Proteomes" id="UP000589896">
    <property type="component" value="Unassembled WGS sequence"/>
</dbReference>
<dbReference type="RefSeq" id="WP_180546500.1">
    <property type="nucleotide sequence ID" value="NZ_JACCJZ010000020.1"/>
</dbReference>
<accession>A0A7Z0TVW9</accession>
<dbReference type="GO" id="GO:0005509">
    <property type="term" value="F:calcium ion binding"/>
    <property type="evidence" value="ECO:0007669"/>
    <property type="project" value="InterPro"/>
</dbReference>
<dbReference type="SUPFAM" id="SSF51120">
    <property type="entry name" value="beta-Roll"/>
    <property type="match status" value="1"/>
</dbReference>
<dbReference type="EMBL" id="JACCJZ010000020">
    <property type="protein sequence ID" value="NYZ64311.1"/>
    <property type="molecule type" value="Genomic_DNA"/>
</dbReference>
<name>A0A7Z0TVW9_9GAMM</name>
<gene>
    <name evidence="2" type="ORF">H0E82_16360</name>
</gene>
<dbReference type="Pfam" id="PF00353">
    <property type="entry name" value="HemolysinCabind"/>
    <property type="match status" value="1"/>
</dbReference>
<dbReference type="InterPro" id="IPR001343">
    <property type="entry name" value="Hemolysn_Ca-bd"/>
</dbReference>
<evidence type="ECO:0000313" key="3">
    <source>
        <dbReference type="Proteomes" id="UP000589896"/>
    </source>
</evidence>
<dbReference type="Gene3D" id="2.150.10.10">
    <property type="entry name" value="Serralysin-like metalloprotease, C-terminal"/>
    <property type="match status" value="1"/>
</dbReference>
<keyword evidence="3" id="KW-1185">Reference proteome</keyword>
<sequence>MPERQILCRKVWLRPRLSGGAGDDVFRGGLGSDKLEGGEGFDTYQFNAADLSDEHEDVIIDSDAQGQILFYGLNISGTGRPTSQSDAQRHV</sequence>
<proteinExistence type="predicted"/>
<evidence type="ECO:0000256" key="1">
    <source>
        <dbReference type="ARBA" id="ARBA00022837"/>
    </source>
</evidence>
<keyword evidence="1" id="KW-0106">Calcium</keyword>
<evidence type="ECO:0008006" key="4">
    <source>
        <dbReference type="Google" id="ProtNLM"/>
    </source>
</evidence>
<dbReference type="PRINTS" id="PR00313">
    <property type="entry name" value="CABNDNGRPT"/>
</dbReference>
<organism evidence="2 3">
    <name type="scientific">Luteimonas deserti</name>
    <dbReference type="NCBI Taxonomy" id="2752306"/>
    <lineage>
        <taxon>Bacteria</taxon>
        <taxon>Pseudomonadati</taxon>
        <taxon>Pseudomonadota</taxon>
        <taxon>Gammaproteobacteria</taxon>
        <taxon>Lysobacterales</taxon>
        <taxon>Lysobacteraceae</taxon>
        <taxon>Luteimonas</taxon>
    </lineage>
</organism>
<dbReference type="InterPro" id="IPR011049">
    <property type="entry name" value="Serralysin-like_metalloprot_C"/>
</dbReference>
<dbReference type="AlphaFoldDB" id="A0A7Z0TVW9"/>
<protein>
    <recommendedName>
        <fullName evidence="4">Haemolysin-type calcium binding-related domain-containing protein</fullName>
    </recommendedName>
</protein>
<comment type="caution">
    <text evidence="2">The sequence shown here is derived from an EMBL/GenBank/DDBJ whole genome shotgun (WGS) entry which is preliminary data.</text>
</comment>
<reference evidence="2 3" key="1">
    <citation type="submission" date="2020-07" db="EMBL/GenBank/DDBJ databases">
        <title>isolation of Luteimonas sp. SJ-16.</title>
        <authorList>
            <person name="Huang X.-X."/>
            <person name="Xu L."/>
            <person name="Sun J.-Q."/>
        </authorList>
    </citation>
    <scope>NUCLEOTIDE SEQUENCE [LARGE SCALE GENOMIC DNA]</scope>
    <source>
        <strain evidence="2 3">SJ-16</strain>
    </source>
</reference>
<evidence type="ECO:0000313" key="2">
    <source>
        <dbReference type="EMBL" id="NYZ64311.1"/>
    </source>
</evidence>